<dbReference type="Pfam" id="PF20600">
    <property type="entry name" value="ExoX-like_C"/>
    <property type="match status" value="1"/>
</dbReference>
<keyword evidence="3" id="KW-1185">Reference proteome</keyword>
<protein>
    <submittedName>
        <fullName evidence="2">DNA polymerase-3 subunit epsilon</fullName>
    </submittedName>
</protein>
<proteinExistence type="predicted"/>
<dbReference type="EMBL" id="FRAA01000001">
    <property type="protein sequence ID" value="SHJ58405.1"/>
    <property type="molecule type" value="Genomic_DNA"/>
</dbReference>
<dbReference type="SUPFAM" id="SSF53098">
    <property type="entry name" value="Ribonuclease H-like"/>
    <property type="match status" value="1"/>
</dbReference>
<evidence type="ECO:0000313" key="2">
    <source>
        <dbReference type="EMBL" id="SHJ58405.1"/>
    </source>
</evidence>
<dbReference type="Proteomes" id="UP000184474">
    <property type="component" value="Unassembled WGS sequence"/>
</dbReference>
<dbReference type="STRING" id="156994.SAMN04488028_101579"/>
<dbReference type="RefSeq" id="WP_073119240.1">
    <property type="nucleotide sequence ID" value="NZ_FRAA01000001.1"/>
</dbReference>
<dbReference type="InterPro" id="IPR012337">
    <property type="entry name" value="RNaseH-like_sf"/>
</dbReference>
<dbReference type="InterPro" id="IPR036397">
    <property type="entry name" value="RNaseH_sf"/>
</dbReference>
<sequence length="268" mass="30182">MNLKLKNPLAIFDLETTGTSVSQDRILEISIVKILPDNEQIIKTLRINPEIPIPIESSLIHGIYDKDVKDAPTFKSVAKEFEAFLAGADLGGFNCLKFDIPLLVEEFLRAGVDFDTSNRKFVDAQKIFHMMEKRTLSAAYKFYCDQELEGAHGAEADTLATAAVIKAQVERYNGQEVVDALGKKLGIVENNMDSLHNITASNMVDLAGRFVFNNDGVEVFNFGKHRNRPVEEVLRAESGYYDWMMKGDFPQDTKRKLTQIKLRGFNAR</sequence>
<dbReference type="InterPro" id="IPR046768">
    <property type="entry name" value="ExoX-like_C"/>
</dbReference>
<dbReference type="GO" id="GO:0005829">
    <property type="term" value="C:cytosol"/>
    <property type="evidence" value="ECO:0007669"/>
    <property type="project" value="TreeGrafter"/>
</dbReference>
<dbReference type="GO" id="GO:0008408">
    <property type="term" value="F:3'-5' exonuclease activity"/>
    <property type="evidence" value="ECO:0007669"/>
    <property type="project" value="TreeGrafter"/>
</dbReference>
<feature type="domain" description="Exonuclease" evidence="1">
    <location>
        <begin position="8"/>
        <end position="174"/>
    </location>
</feature>
<dbReference type="Pfam" id="PF00929">
    <property type="entry name" value="RNase_T"/>
    <property type="match status" value="1"/>
</dbReference>
<dbReference type="GO" id="GO:0003676">
    <property type="term" value="F:nucleic acid binding"/>
    <property type="evidence" value="ECO:0007669"/>
    <property type="project" value="InterPro"/>
</dbReference>
<dbReference type="Gene3D" id="3.30.420.10">
    <property type="entry name" value="Ribonuclease H-like superfamily/Ribonuclease H"/>
    <property type="match status" value="1"/>
</dbReference>
<dbReference type="GO" id="GO:0045004">
    <property type="term" value="P:DNA replication proofreading"/>
    <property type="evidence" value="ECO:0007669"/>
    <property type="project" value="TreeGrafter"/>
</dbReference>
<evidence type="ECO:0000313" key="3">
    <source>
        <dbReference type="Proteomes" id="UP000184474"/>
    </source>
</evidence>
<evidence type="ECO:0000259" key="1">
    <source>
        <dbReference type="SMART" id="SM00479"/>
    </source>
</evidence>
<dbReference type="AlphaFoldDB" id="A0A1M6KHJ7"/>
<reference evidence="3" key="1">
    <citation type="submission" date="2016-11" db="EMBL/GenBank/DDBJ databases">
        <authorList>
            <person name="Varghese N."/>
            <person name="Submissions S."/>
        </authorList>
    </citation>
    <scope>NUCLEOTIDE SEQUENCE [LARGE SCALE GENOMIC DNA]</scope>
    <source>
        <strain evidence="3">DSM 26134</strain>
    </source>
</reference>
<dbReference type="PANTHER" id="PTHR30231">
    <property type="entry name" value="DNA POLYMERASE III SUBUNIT EPSILON"/>
    <property type="match status" value="1"/>
</dbReference>
<dbReference type="PANTHER" id="PTHR30231:SF41">
    <property type="entry name" value="DNA POLYMERASE III SUBUNIT EPSILON"/>
    <property type="match status" value="1"/>
</dbReference>
<accession>A0A1M6KHJ7</accession>
<dbReference type="CDD" id="cd06127">
    <property type="entry name" value="DEDDh"/>
    <property type="match status" value="1"/>
</dbReference>
<dbReference type="SMART" id="SM00479">
    <property type="entry name" value="EXOIII"/>
    <property type="match status" value="1"/>
</dbReference>
<organism evidence="2 3">
    <name type="scientific">Reichenbachiella agariperforans</name>
    <dbReference type="NCBI Taxonomy" id="156994"/>
    <lineage>
        <taxon>Bacteria</taxon>
        <taxon>Pseudomonadati</taxon>
        <taxon>Bacteroidota</taxon>
        <taxon>Cytophagia</taxon>
        <taxon>Cytophagales</taxon>
        <taxon>Reichenbachiellaceae</taxon>
        <taxon>Reichenbachiella</taxon>
    </lineage>
</organism>
<gene>
    <name evidence="2" type="ORF">SAMN04488028_101579</name>
</gene>
<name>A0A1M6KHJ7_REIAG</name>
<dbReference type="InterPro" id="IPR013520">
    <property type="entry name" value="Ribonucl_H"/>
</dbReference>